<dbReference type="OMA" id="AARVSMH"/>
<evidence type="ECO:0008006" key="7">
    <source>
        <dbReference type="Google" id="ProtNLM"/>
    </source>
</evidence>
<dbReference type="GO" id="GO:0003723">
    <property type="term" value="F:RNA binding"/>
    <property type="evidence" value="ECO:0007669"/>
    <property type="project" value="InterPro"/>
</dbReference>
<feature type="domain" description="PAZ" evidence="3">
    <location>
        <begin position="253"/>
        <end position="364"/>
    </location>
</feature>
<dbReference type="Proteomes" id="UP000821853">
    <property type="component" value="Chromosome 9"/>
</dbReference>
<dbReference type="Pfam" id="PF16487">
    <property type="entry name" value="ArgoMid"/>
    <property type="match status" value="1"/>
</dbReference>
<dbReference type="OrthoDB" id="10252740at2759"/>
<dbReference type="GO" id="GO:0034587">
    <property type="term" value="P:piRNA processing"/>
    <property type="evidence" value="ECO:0007669"/>
    <property type="project" value="UniProtKB-ARBA"/>
</dbReference>
<dbReference type="SUPFAM" id="SSF53098">
    <property type="entry name" value="Ribonuclease H-like"/>
    <property type="match status" value="1"/>
</dbReference>
<name>A0A9J6H354_HAELO</name>
<feature type="domain" description="Piwi" evidence="4">
    <location>
        <begin position="528"/>
        <end position="709"/>
    </location>
</feature>
<dbReference type="InterPro" id="IPR003100">
    <property type="entry name" value="PAZ_dom"/>
</dbReference>
<dbReference type="Gene3D" id="3.30.420.10">
    <property type="entry name" value="Ribonuclease H-like superfamily/Ribonuclease H"/>
    <property type="match status" value="1"/>
</dbReference>
<dbReference type="SUPFAM" id="SSF101690">
    <property type="entry name" value="PAZ domain"/>
    <property type="match status" value="1"/>
</dbReference>
<dbReference type="PROSITE" id="PS50821">
    <property type="entry name" value="PAZ"/>
    <property type="match status" value="1"/>
</dbReference>
<dbReference type="InterPro" id="IPR036085">
    <property type="entry name" value="PAZ_dom_sf"/>
</dbReference>
<dbReference type="InterPro" id="IPR032474">
    <property type="entry name" value="Argonaute_N"/>
</dbReference>
<dbReference type="InterPro" id="IPR032472">
    <property type="entry name" value="ArgoL2"/>
</dbReference>
<comment type="similarity">
    <text evidence="1">Belongs to the argonaute family.</text>
</comment>
<gene>
    <name evidence="5" type="ORF">HPB48_020800</name>
</gene>
<feature type="region of interest" description="Disordered" evidence="2">
    <location>
        <begin position="1"/>
        <end position="20"/>
    </location>
</feature>
<reference evidence="5 6" key="1">
    <citation type="journal article" date="2020" name="Cell">
        <title>Large-Scale Comparative Analyses of Tick Genomes Elucidate Their Genetic Diversity and Vector Capacities.</title>
        <authorList>
            <consortium name="Tick Genome and Microbiome Consortium (TIGMIC)"/>
            <person name="Jia N."/>
            <person name="Wang J."/>
            <person name="Shi W."/>
            <person name="Du L."/>
            <person name="Sun Y."/>
            <person name="Zhan W."/>
            <person name="Jiang J.F."/>
            <person name="Wang Q."/>
            <person name="Zhang B."/>
            <person name="Ji P."/>
            <person name="Bell-Sakyi L."/>
            <person name="Cui X.M."/>
            <person name="Yuan T.T."/>
            <person name="Jiang B.G."/>
            <person name="Yang W.F."/>
            <person name="Lam T.T."/>
            <person name="Chang Q.C."/>
            <person name="Ding S.J."/>
            <person name="Wang X.J."/>
            <person name="Zhu J.G."/>
            <person name="Ruan X.D."/>
            <person name="Zhao L."/>
            <person name="Wei J.T."/>
            <person name="Ye R.Z."/>
            <person name="Que T.C."/>
            <person name="Du C.H."/>
            <person name="Zhou Y.H."/>
            <person name="Cheng J.X."/>
            <person name="Dai P.F."/>
            <person name="Guo W.B."/>
            <person name="Han X.H."/>
            <person name="Huang E.J."/>
            <person name="Li L.F."/>
            <person name="Wei W."/>
            <person name="Gao Y.C."/>
            <person name="Liu J.Z."/>
            <person name="Shao H.Z."/>
            <person name="Wang X."/>
            <person name="Wang C.C."/>
            <person name="Yang T.C."/>
            <person name="Huo Q.B."/>
            <person name="Li W."/>
            <person name="Chen H.Y."/>
            <person name="Chen S.E."/>
            <person name="Zhou L.G."/>
            <person name="Ni X.B."/>
            <person name="Tian J.H."/>
            <person name="Sheng Y."/>
            <person name="Liu T."/>
            <person name="Pan Y.S."/>
            <person name="Xia L.Y."/>
            <person name="Li J."/>
            <person name="Zhao F."/>
            <person name="Cao W.C."/>
        </authorList>
    </citation>
    <scope>NUCLEOTIDE SEQUENCE [LARGE SCALE GENOMIC DNA]</scope>
    <source>
        <strain evidence="5">HaeL-2018</strain>
    </source>
</reference>
<dbReference type="Pfam" id="PF08699">
    <property type="entry name" value="ArgoL1"/>
    <property type="match status" value="1"/>
</dbReference>
<dbReference type="PROSITE" id="PS50822">
    <property type="entry name" value="PIWI"/>
    <property type="match status" value="1"/>
</dbReference>
<evidence type="ECO:0000259" key="4">
    <source>
        <dbReference type="PROSITE" id="PS50822"/>
    </source>
</evidence>
<evidence type="ECO:0000313" key="6">
    <source>
        <dbReference type="Proteomes" id="UP000821853"/>
    </source>
</evidence>
<organism evidence="5 6">
    <name type="scientific">Haemaphysalis longicornis</name>
    <name type="common">Bush tick</name>
    <dbReference type="NCBI Taxonomy" id="44386"/>
    <lineage>
        <taxon>Eukaryota</taxon>
        <taxon>Metazoa</taxon>
        <taxon>Ecdysozoa</taxon>
        <taxon>Arthropoda</taxon>
        <taxon>Chelicerata</taxon>
        <taxon>Arachnida</taxon>
        <taxon>Acari</taxon>
        <taxon>Parasitiformes</taxon>
        <taxon>Ixodida</taxon>
        <taxon>Ixodoidea</taxon>
        <taxon>Ixodidae</taxon>
        <taxon>Haemaphysalinae</taxon>
        <taxon>Haemaphysalis</taxon>
    </lineage>
</organism>
<accession>A0A9J6H354</accession>
<dbReference type="InterPro" id="IPR003165">
    <property type="entry name" value="Piwi"/>
</dbReference>
<evidence type="ECO:0000256" key="2">
    <source>
        <dbReference type="SAM" id="MobiDB-lite"/>
    </source>
</evidence>
<dbReference type="InterPro" id="IPR014811">
    <property type="entry name" value="ArgoL1"/>
</dbReference>
<dbReference type="Gene3D" id="3.40.50.2300">
    <property type="match status" value="1"/>
</dbReference>
<dbReference type="InterPro" id="IPR032473">
    <property type="entry name" value="Argonaute_Mid_dom"/>
</dbReference>
<sequence length="709" mass="79131">MTREKPGNRPAVAAAAPLPERNPSVELSRFRMELPARSTPFPRRKGFGKEGRPIQLVANYFELELSADKLYHYDVEVGSVRRESQVQTVISKDCKRRVFQLLVDQYKQELNGNLPVFDGQKNMYTKKPLGFDKKSFNVHMEEEGRDRPAVFRVTVQLAAELDVSLLQQLYNKQVTTPEVPQAVVQALDIVLRYGPSTRLAVVGRSLFKPPRGEAALGGGLELWHGFQTSIRPGQWKPFVNINTVVTAFFEAGPLLDLISKVLGDRRGNLKLSTAMRLNGTQIFKLNKTLKRLKVVATHLPYKRKYTIEKVTAAAANELRFGEPPITVANYFASKYGRLQFPNLPCVEVGSKKSYLPLEVCKVVPGQHCKRKLDENQTSAIIRKAAVPPSDRFRMIKEDVKGCNAVGKPYLDHFGIRVSDDPLKLSARVLPAPEVIYQGDTKAVPNNGAWELQSNKFFKPASMTCWTIVNTSNYCSESDIDRFVSMLIQHGTNLGMTMTQPAQVTNCRPTDDPEHMLKRQRQAFPNLEVVLVVLAGGSKNSPFYSPLKNSAETVLGMVTQCVTDQSVTKRCNPATIVNILQKLNAKLGGTNNTIPAVETIISNHDHGHGPMIIIMGADVTHPAPTEMNRPSVAAVVASVDRLAFRYISTFRIQKQNTVAQARIEIIGDMKNIAKELLLGFYRINNGVKPAKIIFYRDGVSEGQFRQVQQH</sequence>
<dbReference type="CDD" id="cd02846">
    <property type="entry name" value="PAZ_argonaute_like"/>
    <property type="match status" value="1"/>
</dbReference>
<keyword evidence="6" id="KW-1185">Reference proteome</keyword>
<evidence type="ECO:0000313" key="5">
    <source>
        <dbReference type="EMBL" id="KAH9381143.1"/>
    </source>
</evidence>
<dbReference type="Pfam" id="PF02171">
    <property type="entry name" value="Piwi"/>
    <property type="match status" value="1"/>
</dbReference>
<dbReference type="InterPro" id="IPR012337">
    <property type="entry name" value="RNaseH-like_sf"/>
</dbReference>
<dbReference type="SMART" id="SM01163">
    <property type="entry name" value="DUF1785"/>
    <property type="match status" value="1"/>
</dbReference>
<comment type="caution">
    <text evidence="5">The sequence shown here is derived from an EMBL/GenBank/DDBJ whole genome shotgun (WGS) entry which is preliminary data.</text>
</comment>
<dbReference type="PANTHER" id="PTHR22891">
    <property type="entry name" value="EUKARYOTIC TRANSLATION INITIATION FACTOR 2C"/>
    <property type="match status" value="1"/>
</dbReference>
<dbReference type="Gene3D" id="2.170.260.10">
    <property type="entry name" value="paz domain"/>
    <property type="match status" value="1"/>
</dbReference>
<evidence type="ECO:0000256" key="1">
    <source>
        <dbReference type="RuleBase" id="RU361178"/>
    </source>
</evidence>
<dbReference type="InterPro" id="IPR036397">
    <property type="entry name" value="RNaseH_sf"/>
</dbReference>
<dbReference type="VEuPathDB" id="VectorBase:HLOH_059859"/>
<evidence type="ECO:0000259" key="3">
    <source>
        <dbReference type="PROSITE" id="PS50821"/>
    </source>
</evidence>
<protein>
    <recommendedName>
        <fullName evidence="7">Argonaute</fullName>
    </recommendedName>
</protein>
<proteinExistence type="inferred from homology"/>
<dbReference type="Pfam" id="PF16486">
    <property type="entry name" value="ArgoN"/>
    <property type="match status" value="1"/>
</dbReference>
<dbReference type="AlphaFoldDB" id="A0A9J6H354"/>
<dbReference type="Pfam" id="PF16488">
    <property type="entry name" value="ArgoL2"/>
    <property type="match status" value="1"/>
</dbReference>
<dbReference type="SMART" id="SM00949">
    <property type="entry name" value="PAZ"/>
    <property type="match status" value="1"/>
</dbReference>
<dbReference type="SMART" id="SM00950">
    <property type="entry name" value="Piwi"/>
    <property type="match status" value="1"/>
</dbReference>
<dbReference type="EMBL" id="JABSTR010000011">
    <property type="protein sequence ID" value="KAH9381143.1"/>
    <property type="molecule type" value="Genomic_DNA"/>
</dbReference>
<dbReference type="Pfam" id="PF02170">
    <property type="entry name" value="PAZ"/>
    <property type="match status" value="1"/>
</dbReference>